<evidence type="ECO:0000313" key="2">
    <source>
        <dbReference type="Proteomes" id="UP000299102"/>
    </source>
</evidence>
<reference evidence="1 2" key="1">
    <citation type="journal article" date="2019" name="Commun. Biol.">
        <title>The bagworm genome reveals a unique fibroin gene that provides high tensile strength.</title>
        <authorList>
            <person name="Kono N."/>
            <person name="Nakamura H."/>
            <person name="Ohtoshi R."/>
            <person name="Tomita M."/>
            <person name="Numata K."/>
            <person name="Arakawa K."/>
        </authorList>
    </citation>
    <scope>NUCLEOTIDE SEQUENCE [LARGE SCALE GENOMIC DNA]</scope>
</reference>
<keyword evidence="2" id="KW-1185">Reference proteome</keyword>
<organism evidence="1 2">
    <name type="scientific">Eumeta variegata</name>
    <name type="common">Bagworm moth</name>
    <name type="synonym">Eumeta japonica</name>
    <dbReference type="NCBI Taxonomy" id="151549"/>
    <lineage>
        <taxon>Eukaryota</taxon>
        <taxon>Metazoa</taxon>
        <taxon>Ecdysozoa</taxon>
        <taxon>Arthropoda</taxon>
        <taxon>Hexapoda</taxon>
        <taxon>Insecta</taxon>
        <taxon>Pterygota</taxon>
        <taxon>Neoptera</taxon>
        <taxon>Endopterygota</taxon>
        <taxon>Lepidoptera</taxon>
        <taxon>Glossata</taxon>
        <taxon>Ditrysia</taxon>
        <taxon>Tineoidea</taxon>
        <taxon>Psychidae</taxon>
        <taxon>Oiketicinae</taxon>
        <taxon>Eumeta</taxon>
    </lineage>
</organism>
<proteinExistence type="predicted"/>
<comment type="caution">
    <text evidence="1">The sequence shown here is derived from an EMBL/GenBank/DDBJ whole genome shotgun (WGS) entry which is preliminary data.</text>
</comment>
<dbReference type="AlphaFoldDB" id="A0A4C1V8W4"/>
<protein>
    <submittedName>
        <fullName evidence="1">Uncharacterized protein</fullName>
    </submittedName>
</protein>
<sequence>MEPRCGQFVCSRKWSGSTCEIRRLLQDINIKQQFPLLPFEHLIVQDGATQNFKSHTSEEFKNYSQPIDVKKRVRDQPIFCMRDNFLILRRG</sequence>
<name>A0A4C1V8W4_EUMVA</name>
<accession>A0A4C1V8W4</accession>
<gene>
    <name evidence="1" type="ORF">EVAR_28445_1</name>
</gene>
<dbReference type="Proteomes" id="UP000299102">
    <property type="component" value="Unassembled WGS sequence"/>
</dbReference>
<dbReference type="EMBL" id="BGZK01000297">
    <property type="protein sequence ID" value="GBP34980.1"/>
    <property type="molecule type" value="Genomic_DNA"/>
</dbReference>
<evidence type="ECO:0000313" key="1">
    <source>
        <dbReference type="EMBL" id="GBP34980.1"/>
    </source>
</evidence>